<organism evidence="1 2">
    <name type="scientific">Rhodopseudomonas rhenobacensis</name>
    <dbReference type="NCBI Taxonomy" id="87461"/>
    <lineage>
        <taxon>Bacteria</taxon>
        <taxon>Pseudomonadati</taxon>
        <taxon>Pseudomonadota</taxon>
        <taxon>Alphaproteobacteria</taxon>
        <taxon>Hyphomicrobiales</taxon>
        <taxon>Nitrobacteraceae</taxon>
        <taxon>Rhodopseudomonas</taxon>
    </lineage>
</organism>
<reference evidence="1 2" key="1">
    <citation type="submission" date="2020-08" db="EMBL/GenBank/DDBJ databases">
        <title>Genomic Encyclopedia of Type Strains, Phase IV (KMG-IV): sequencing the most valuable type-strain genomes for metagenomic binning, comparative biology and taxonomic classification.</title>
        <authorList>
            <person name="Goeker M."/>
        </authorList>
    </citation>
    <scope>NUCLEOTIDE SEQUENCE [LARGE SCALE GENOMIC DNA]</scope>
    <source>
        <strain evidence="1 2">DSM 12706</strain>
    </source>
</reference>
<evidence type="ECO:0000313" key="2">
    <source>
        <dbReference type="Proteomes" id="UP000542353"/>
    </source>
</evidence>
<accession>A0A7W7Z663</accession>
<dbReference type="Proteomes" id="UP000542353">
    <property type="component" value="Unassembled WGS sequence"/>
</dbReference>
<proteinExistence type="predicted"/>
<protein>
    <submittedName>
        <fullName evidence="1">Uncharacterized protein</fullName>
    </submittedName>
</protein>
<comment type="caution">
    <text evidence="1">The sequence shown here is derived from an EMBL/GenBank/DDBJ whole genome shotgun (WGS) entry which is preliminary data.</text>
</comment>
<sequence length="130" mass="13819">MTNYLVKFITDAGSAIHEVAGDTPAHALTAARKRAATDPDELYFEPYTRQDIDEIIVMDDNGDPECTWQSDALRLRLAASDLLIAAREVVASWEGGHLAEAVRNLAAAIAEAEPLPDGAAAEAQSQGDAA</sequence>
<dbReference type="AlphaFoldDB" id="A0A7W7Z663"/>
<name>A0A7W7Z663_9BRAD</name>
<dbReference type="EMBL" id="JACHIH010000022">
    <property type="protein sequence ID" value="MBB5048540.1"/>
    <property type="molecule type" value="Genomic_DNA"/>
</dbReference>
<dbReference type="RefSeq" id="WP_184259363.1">
    <property type="nucleotide sequence ID" value="NZ_JACHIH010000022.1"/>
</dbReference>
<evidence type="ECO:0000313" key="1">
    <source>
        <dbReference type="EMBL" id="MBB5048540.1"/>
    </source>
</evidence>
<keyword evidence="2" id="KW-1185">Reference proteome</keyword>
<gene>
    <name evidence="1" type="ORF">HNR60_003307</name>
</gene>